<dbReference type="STRING" id="54915.ADS79_08845"/>
<dbReference type="Proteomes" id="UP000319578">
    <property type="component" value="Unassembled WGS sequence"/>
</dbReference>
<evidence type="ECO:0000259" key="1">
    <source>
        <dbReference type="Pfam" id="PF16285"/>
    </source>
</evidence>
<dbReference type="InterPro" id="IPR036265">
    <property type="entry name" value="HIT-like_sf"/>
</dbReference>
<keyword evidence="4" id="KW-0808">Transferase</keyword>
<evidence type="ECO:0000259" key="2">
    <source>
        <dbReference type="Pfam" id="PF20956"/>
    </source>
</evidence>
<accession>A0A0K9YZC7</accession>
<dbReference type="Pfam" id="PF20956">
    <property type="entry name" value="DUF4931_C"/>
    <property type="match status" value="1"/>
</dbReference>
<dbReference type="Gene3D" id="3.30.428.10">
    <property type="entry name" value="HIT-like"/>
    <property type="match status" value="1"/>
</dbReference>
<feature type="domain" description="DUF4931" evidence="2">
    <location>
        <begin position="136"/>
        <end position="252"/>
    </location>
</feature>
<keyword evidence="4" id="KW-0548">Nucleotidyltransferase</keyword>
<organism evidence="4 5">
    <name type="scientific">Brevibacillus reuszeri</name>
    <dbReference type="NCBI Taxonomy" id="54915"/>
    <lineage>
        <taxon>Bacteria</taxon>
        <taxon>Bacillati</taxon>
        <taxon>Bacillota</taxon>
        <taxon>Bacilli</taxon>
        <taxon>Bacillales</taxon>
        <taxon>Paenibacillaceae</taxon>
        <taxon>Brevibacillus</taxon>
    </lineage>
</organism>
<dbReference type="InterPro" id="IPR049285">
    <property type="entry name" value="DUF4931_C"/>
</dbReference>
<dbReference type="SUPFAM" id="SSF54197">
    <property type="entry name" value="HIT-like"/>
    <property type="match status" value="1"/>
</dbReference>
<dbReference type="InterPro" id="IPR012361">
    <property type="entry name" value="GalT_short"/>
</dbReference>
<dbReference type="EMBL" id="LGIQ01000005">
    <property type="protein sequence ID" value="KNB74011.1"/>
    <property type="molecule type" value="Genomic_DNA"/>
</dbReference>
<dbReference type="GO" id="GO:0016779">
    <property type="term" value="F:nucleotidyltransferase activity"/>
    <property type="evidence" value="ECO:0007669"/>
    <property type="project" value="UniProtKB-KW"/>
</dbReference>
<feature type="domain" description="DUF4931" evidence="1">
    <location>
        <begin position="8"/>
        <end position="130"/>
    </location>
</feature>
<dbReference type="OrthoDB" id="1803128at2"/>
<dbReference type="Pfam" id="PF16285">
    <property type="entry name" value="DUF4931_N"/>
    <property type="match status" value="1"/>
</dbReference>
<name>A0A0K9YZC7_9BACL</name>
<dbReference type="PIRSF" id="PIRSF031505">
    <property type="entry name" value="GalT_short"/>
    <property type="match status" value="1"/>
</dbReference>
<evidence type="ECO:0000313" key="4">
    <source>
        <dbReference type="EMBL" id="KNB74011.1"/>
    </source>
</evidence>
<gene>
    <name evidence="4" type="ORF">ADS79_08845</name>
    <name evidence="3" type="ORF">BRE01_60880</name>
</gene>
<reference evidence="4" key="2">
    <citation type="submission" date="2015-07" db="EMBL/GenBank/DDBJ databases">
        <title>MeaNS - Measles Nucleotide Surveillance Program.</title>
        <authorList>
            <person name="Tran T."/>
            <person name="Druce J."/>
        </authorList>
    </citation>
    <scope>NUCLEOTIDE SEQUENCE</scope>
    <source>
        <strain evidence="4">DSM 9887</strain>
    </source>
</reference>
<reference evidence="5" key="1">
    <citation type="submission" date="2015-07" db="EMBL/GenBank/DDBJ databases">
        <title>Genome sequencing project for genomic taxonomy and phylogenomics of Bacillus-like bacteria.</title>
        <authorList>
            <person name="Liu B."/>
            <person name="Wang J."/>
            <person name="Zhu Y."/>
            <person name="Liu G."/>
            <person name="Chen Q."/>
            <person name="Chen Z."/>
            <person name="Lan J."/>
            <person name="Che J."/>
            <person name="Ge C."/>
            <person name="Shi H."/>
            <person name="Pan Z."/>
            <person name="Liu X."/>
        </authorList>
    </citation>
    <scope>NUCLEOTIDE SEQUENCE [LARGE SCALE GENOMIC DNA]</scope>
    <source>
        <strain evidence="5">DSM 9887</strain>
    </source>
</reference>
<evidence type="ECO:0000313" key="5">
    <source>
        <dbReference type="Proteomes" id="UP000036834"/>
    </source>
</evidence>
<reference evidence="3 6" key="3">
    <citation type="submission" date="2019-06" db="EMBL/GenBank/DDBJ databases">
        <title>Whole genome shotgun sequence of Brevibacillus reuszeri NBRC 15719.</title>
        <authorList>
            <person name="Hosoyama A."/>
            <person name="Uohara A."/>
            <person name="Ohji S."/>
            <person name="Ichikawa N."/>
        </authorList>
    </citation>
    <scope>NUCLEOTIDE SEQUENCE [LARGE SCALE GENOMIC DNA]</scope>
    <source>
        <strain evidence="3 6">NBRC 15719</strain>
    </source>
</reference>
<proteinExistence type="predicted"/>
<dbReference type="InterPro" id="IPR046322">
    <property type="entry name" value="DUF4931"/>
</dbReference>
<comment type="caution">
    <text evidence="4">The sequence shown here is derived from an EMBL/GenBank/DDBJ whole genome shotgun (WGS) entry which is preliminary data.</text>
</comment>
<evidence type="ECO:0000313" key="3">
    <source>
        <dbReference type="EMBL" id="GED72386.1"/>
    </source>
</evidence>
<dbReference type="RefSeq" id="WP_049738025.1">
    <property type="nucleotide sequence ID" value="NZ_BJON01000029.1"/>
</dbReference>
<dbReference type="Proteomes" id="UP000036834">
    <property type="component" value="Unassembled WGS sequence"/>
</dbReference>
<dbReference type="AlphaFoldDB" id="A0A0K9YZC7"/>
<evidence type="ECO:0000313" key="6">
    <source>
        <dbReference type="Proteomes" id="UP000319578"/>
    </source>
</evidence>
<dbReference type="EMBL" id="BJON01000029">
    <property type="protein sequence ID" value="GED72386.1"/>
    <property type="molecule type" value="Genomic_DNA"/>
</dbReference>
<sequence>MTQTHLHFNMQMGRRKPESVINRETACPFCDHNSLTDVLEQRGSMIWLMNKFPVLQETYQTVLIESDDCEGDWSVYSKEHVHALLSFGVEKWLEMERSGSFQSVLFFKNHGPLSGGSIRHPHMQIVGLNHYDYLAQVKDSDFIGKTIDKEAGIECTLSTHPRAGFFEYNVVLSDWDRLPQMANYLQILAHWVLNHVNVRNKSYNFFFYHWKDKLIAKVVPRFVTSPLYVGYAIPQVANNLEEIIHEIRRHYF</sequence>
<keyword evidence="6" id="KW-1185">Reference proteome</keyword>
<protein>
    <submittedName>
        <fullName evidence="3">DUF4931 domain-containing protein</fullName>
    </submittedName>
    <submittedName>
        <fullName evidence="4">Galactose-1-phosphate uridylyltransferase</fullName>
    </submittedName>
</protein>
<dbReference type="PATRIC" id="fig|54915.3.peg.7229"/>